<dbReference type="eggNOG" id="ENOG5032SKQ">
    <property type="taxonomic scope" value="Bacteria"/>
</dbReference>
<dbReference type="Proteomes" id="UP000034681">
    <property type="component" value="Unassembled WGS sequence"/>
</dbReference>
<comment type="caution">
    <text evidence="2">The sequence shown here is derived from an EMBL/GenBank/DDBJ whole genome shotgun (WGS) entry which is preliminary data.</text>
</comment>
<evidence type="ECO:0000256" key="1">
    <source>
        <dbReference type="SAM" id="Phobius"/>
    </source>
</evidence>
<dbReference type="EMBL" id="AJTX02000006">
    <property type="protein sequence ID" value="KKI99103.1"/>
    <property type="molecule type" value="Genomic_DNA"/>
</dbReference>
<evidence type="ECO:0000313" key="2">
    <source>
        <dbReference type="EMBL" id="KKI99103.1"/>
    </source>
</evidence>
<evidence type="ECO:0000313" key="3">
    <source>
        <dbReference type="Proteomes" id="UP000034681"/>
    </source>
</evidence>
<dbReference type="AlphaFoldDB" id="A0A0M2PWP3"/>
<proteinExistence type="predicted"/>
<accession>A0A0M2PWP3</accession>
<feature type="transmembrane region" description="Helical" evidence="1">
    <location>
        <begin position="12"/>
        <end position="33"/>
    </location>
</feature>
<sequence length="121" mass="13718">MTFKAFRKLHGTLAPFVLLPLVVTVTTGVTYRIGKDWFGWTRDQVHWLMVIHEGEYWGKTLEPFYVLFNGLGLLWMVVTGAAMAVRNIQRSAWFRAWQASRVTAAVPSPANPDAPDAEDRP</sequence>
<keyword evidence="1" id="KW-1133">Transmembrane helix</keyword>
<dbReference type="STRING" id="317619.GCA_000332315_02153"/>
<feature type="transmembrane region" description="Helical" evidence="1">
    <location>
        <begin position="64"/>
        <end position="85"/>
    </location>
</feature>
<keyword evidence="3" id="KW-1185">Reference proteome</keyword>
<keyword evidence="1" id="KW-0472">Membrane</keyword>
<protein>
    <submittedName>
        <fullName evidence="2">Peptidase</fullName>
    </submittedName>
</protein>
<dbReference type="OrthoDB" id="574468at2"/>
<reference evidence="2" key="1">
    <citation type="submission" date="2012-04" db="EMBL/GenBank/DDBJ databases">
        <authorList>
            <person name="Borisov I.G."/>
            <person name="Ivanikova N.V."/>
            <person name="Pinevich A.V."/>
        </authorList>
    </citation>
    <scope>NUCLEOTIDE SEQUENCE</scope>
    <source>
        <strain evidence="2">CALU 1027</strain>
    </source>
</reference>
<organism evidence="2 3">
    <name type="scientific">Prochlorothrix hollandica PCC 9006 = CALU 1027</name>
    <dbReference type="NCBI Taxonomy" id="317619"/>
    <lineage>
        <taxon>Bacteria</taxon>
        <taxon>Bacillati</taxon>
        <taxon>Cyanobacteriota</taxon>
        <taxon>Cyanophyceae</taxon>
        <taxon>Prochlorotrichales</taxon>
        <taxon>Prochlorotrichaceae</taxon>
        <taxon>Prochlorothrix</taxon>
    </lineage>
</organism>
<dbReference type="RefSeq" id="WP_017712573.1">
    <property type="nucleotide sequence ID" value="NZ_KB235937.1"/>
</dbReference>
<gene>
    <name evidence="2" type="ORF">PROH_15085</name>
</gene>
<name>A0A0M2PWP3_PROHO</name>
<keyword evidence="1" id="KW-0812">Transmembrane</keyword>